<name>A0ABN7NJN7_TIMPD</name>
<keyword evidence="2" id="KW-1185">Reference proteome</keyword>
<accession>A0ABN7NJN7</accession>
<comment type="caution">
    <text evidence="1">The sequence shown here is derived from an EMBL/GenBank/DDBJ whole genome shotgun (WGS) entry which is preliminary data.</text>
</comment>
<proteinExistence type="predicted"/>
<protein>
    <submittedName>
        <fullName evidence="1">Uncharacterized protein</fullName>
    </submittedName>
</protein>
<dbReference type="Proteomes" id="UP001153148">
    <property type="component" value="Unassembled WGS sequence"/>
</dbReference>
<reference evidence="1" key="1">
    <citation type="submission" date="2021-03" db="EMBL/GenBank/DDBJ databases">
        <authorList>
            <person name="Tran Van P."/>
        </authorList>
    </citation>
    <scope>NUCLEOTIDE SEQUENCE</scope>
</reference>
<gene>
    <name evidence="1" type="ORF">TPAB3V08_LOCUS425</name>
</gene>
<evidence type="ECO:0000313" key="2">
    <source>
        <dbReference type="Proteomes" id="UP001153148"/>
    </source>
</evidence>
<sequence>MLTNVRVSGDCPSSVGGARMVNDECSVECSAFEGFHLESGLLTRVQGSEHSKRFHTTLQSFVSSSSTITWNLFCNKLRKKFTETSVMFQNLHVHQNIEIPEKECWVAILLRIAYISYSDERAQCDRWTFLAGGIARSASLGDKITVVECLNPRGVHESPTEGIKCDLGGSPHQRVDPLATKQEDEVARPTYPIAPSKRLTMCRQFNNNTSDQYHDA</sequence>
<organism evidence="1 2">
    <name type="scientific">Timema podura</name>
    <name type="common">Walking stick</name>
    <dbReference type="NCBI Taxonomy" id="61482"/>
    <lineage>
        <taxon>Eukaryota</taxon>
        <taxon>Metazoa</taxon>
        <taxon>Ecdysozoa</taxon>
        <taxon>Arthropoda</taxon>
        <taxon>Hexapoda</taxon>
        <taxon>Insecta</taxon>
        <taxon>Pterygota</taxon>
        <taxon>Neoptera</taxon>
        <taxon>Polyneoptera</taxon>
        <taxon>Phasmatodea</taxon>
        <taxon>Timematodea</taxon>
        <taxon>Timematoidea</taxon>
        <taxon>Timematidae</taxon>
        <taxon>Timema</taxon>
    </lineage>
</organism>
<evidence type="ECO:0000313" key="1">
    <source>
        <dbReference type="EMBL" id="CAG2053368.1"/>
    </source>
</evidence>
<dbReference type="EMBL" id="CAJPIN010000337">
    <property type="protein sequence ID" value="CAG2053368.1"/>
    <property type="molecule type" value="Genomic_DNA"/>
</dbReference>